<keyword evidence="3" id="KW-1185">Reference proteome</keyword>
<evidence type="ECO:0000256" key="1">
    <source>
        <dbReference type="SAM" id="SignalP"/>
    </source>
</evidence>
<proteinExistence type="predicted"/>
<evidence type="ECO:0008006" key="4">
    <source>
        <dbReference type="Google" id="ProtNLM"/>
    </source>
</evidence>
<keyword evidence="1" id="KW-0732">Signal</keyword>
<comment type="caution">
    <text evidence="2">The sequence shown here is derived from an EMBL/GenBank/DDBJ whole genome shotgun (WGS) entry which is preliminary data.</text>
</comment>
<dbReference type="RefSeq" id="WP_345045037.1">
    <property type="nucleotide sequence ID" value="NZ_BAABED010000001.1"/>
</dbReference>
<reference evidence="2 3" key="1">
    <citation type="submission" date="2024-09" db="EMBL/GenBank/DDBJ databases">
        <authorList>
            <person name="Sun Q."/>
            <person name="Mori K."/>
        </authorList>
    </citation>
    <scope>NUCLEOTIDE SEQUENCE [LARGE SCALE GENOMIC DNA]</scope>
    <source>
        <strain evidence="2 3">JCM 13519</strain>
    </source>
</reference>
<feature type="signal peptide" evidence="1">
    <location>
        <begin position="1"/>
        <end position="30"/>
    </location>
</feature>
<evidence type="ECO:0000313" key="3">
    <source>
        <dbReference type="Proteomes" id="UP001589536"/>
    </source>
</evidence>
<dbReference type="PROSITE" id="PS51257">
    <property type="entry name" value="PROKAR_LIPOPROTEIN"/>
    <property type="match status" value="1"/>
</dbReference>
<organism evidence="2 3">
    <name type="scientific">Arthrobacter methylotrophus</name>
    <dbReference type="NCBI Taxonomy" id="121291"/>
    <lineage>
        <taxon>Bacteria</taxon>
        <taxon>Bacillati</taxon>
        <taxon>Actinomycetota</taxon>
        <taxon>Actinomycetes</taxon>
        <taxon>Micrococcales</taxon>
        <taxon>Micrococcaceae</taxon>
        <taxon>Arthrobacter</taxon>
    </lineage>
</organism>
<name>A0ABV5UXV6_9MICC</name>
<evidence type="ECO:0000313" key="2">
    <source>
        <dbReference type="EMBL" id="MFB9716975.1"/>
    </source>
</evidence>
<protein>
    <recommendedName>
        <fullName evidence="4">DUF4878 domain-containing protein</fullName>
    </recommendedName>
</protein>
<feature type="chain" id="PRO_5046004944" description="DUF4878 domain-containing protein" evidence="1">
    <location>
        <begin position="31"/>
        <end position="184"/>
    </location>
</feature>
<dbReference type="Proteomes" id="UP001589536">
    <property type="component" value="Unassembled WGS sequence"/>
</dbReference>
<sequence length="184" mass="18177">MNSMTKGFGVLVLTAAVALGASGCSQNAPAAAPSPTVDSSQLTGAKAAEAIKGFVAAGTSDAVAKAVAGKPTADTFSPAVKFIDKDANMATVQNTVSDFVLVKMADPKAPVSVTVDDSKVVVDGQKAMVPAAAVTVTAGGKKVSNCDVLAAEVNHLVFRDGAWVITFPAPASASPSATPSASAK</sequence>
<accession>A0ABV5UXV6</accession>
<gene>
    <name evidence="2" type="ORF">ACFFPI_23035</name>
</gene>
<dbReference type="EMBL" id="JBHMBH010000072">
    <property type="protein sequence ID" value="MFB9716975.1"/>
    <property type="molecule type" value="Genomic_DNA"/>
</dbReference>